<dbReference type="Gene3D" id="3.40.50.2300">
    <property type="match status" value="2"/>
</dbReference>
<accession>A0A512DM13</accession>
<evidence type="ECO:0000313" key="6">
    <source>
        <dbReference type="Proteomes" id="UP000321523"/>
    </source>
</evidence>
<comment type="caution">
    <text evidence="5">The sequence shown here is derived from an EMBL/GenBank/DDBJ whole genome shotgun (WGS) entry which is preliminary data.</text>
</comment>
<dbReference type="PANTHER" id="PTHR46847">
    <property type="entry name" value="D-ALLOSE-BINDING PERIPLASMIC PROTEIN-RELATED"/>
    <property type="match status" value="1"/>
</dbReference>
<dbReference type="CDD" id="cd01536">
    <property type="entry name" value="PBP1_ABC_sugar_binding-like"/>
    <property type="match status" value="1"/>
</dbReference>
<dbReference type="RefSeq" id="WP_052830908.1">
    <property type="nucleotide sequence ID" value="NZ_BJYZ01000006.1"/>
</dbReference>
<dbReference type="Proteomes" id="UP000321523">
    <property type="component" value="Unassembled WGS sequence"/>
</dbReference>
<evidence type="ECO:0000259" key="4">
    <source>
        <dbReference type="Pfam" id="PF13407"/>
    </source>
</evidence>
<dbReference type="AlphaFoldDB" id="A0A512DM13"/>
<dbReference type="PANTHER" id="PTHR46847:SF1">
    <property type="entry name" value="D-ALLOSE-BINDING PERIPLASMIC PROTEIN-RELATED"/>
    <property type="match status" value="1"/>
</dbReference>
<dbReference type="GO" id="GO:0030246">
    <property type="term" value="F:carbohydrate binding"/>
    <property type="evidence" value="ECO:0007669"/>
    <property type="project" value="UniProtKB-ARBA"/>
</dbReference>
<dbReference type="InterPro" id="IPR025997">
    <property type="entry name" value="SBP_2_dom"/>
</dbReference>
<dbReference type="SUPFAM" id="SSF53822">
    <property type="entry name" value="Periplasmic binding protein-like I"/>
    <property type="match status" value="1"/>
</dbReference>
<feature type="domain" description="Periplasmic binding protein" evidence="4">
    <location>
        <begin position="33"/>
        <end position="297"/>
    </location>
</feature>
<dbReference type="GO" id="GO:0030313">
    <property type="term" value="C:cell envelope"/>
    <property type="evidence" value="ECO:0007669"/>
    <property type="project" value="UniProtKB-SubCell"/>
</dbReference>
<evidence type="ECO:0000256" key="3">
    <source>
        <dbReference type="ARBA" id="ARBA00022729"/>
    </source>
</evidence>
<proteinExistence type="inferred from homology"/>
<gene>
    <name evidence="5" type="primary">rbsB_1</name>
    <name evidence="5" type="ORF">SAE02_16510</name>
</gene>
<comment type="similarity">
    <text evidence="2">Belongs to the bacterial solute-binding protein 2 family.</text>
</comment>
<reference evidence="5 6" key="1">
    <citation type="submission" date="2019-07" db="EMBL/GenBank/DDBJ databases">
        <title>Whole genome shotgun sequence of Skermanella aerolata NBRC 106429.</title>
        <authorList>
            <person name="Hosoyama A."/>
            <person name="Uohara A."/>
            <person name="Ohji S."/>
            <person name="Ichikawa N."/>
        </authorList>
    </citation>
    <scope>NUCLEOTIDE SEQUENCE [LARGE SCALE GENOMIC DNA]</scope>
    <source>
        <strain evidence="5 6">NBRC 106429</strain>
    </source>
</reference>
<keyword evidence="6" id="KW-1185">Reference proteome</keyword>
<dbReference type="OrthoDB" id="9805127at2"/>
<comment type="subcellular location">
    <subcellularLocation>
        <location evidence="1">Cell envelope</location>
    </subcellularLocation>
</comment>
<dbReference type="EMBL" id="BJYZ01000006">
    <property type="protein sequence ID" value="GEO37503.1"/>
    <property type="molecule type" value="Genomic_DNA"/>
</dbReference>
<sequence length="333" mass="36863">MKLTRRQFTLATLMAAGTAGLPVYVKAQGKKTIAVLFDGLYSPFWVAGLDVIKQDLTKRGYEMVQAISDKDDNRQFEQVRAMLARKVDGIIIVQTDSNAVIPAIKAANDARVPMVHFNRPPAKTDAFSVAVVADNRSITNATVEHMVKVAKEKGGKYKAAILIGNLGDPNAIGRRDGFFDVVDKNKDIIDVVARIPTEWNADVAFAGLTNAFQANPDINFLFTSSDFLFPQIVQVLKTRNKFQPIGHKDHIIFGGFDGDAMAYELLKDKYLDADGVQDLFKEAELAVNAIVDLQEGKTVERVLLDPGFAIHQANLEQARDRMWGYSIYKQKNG</sequence>
<dbReference type="InterPro" id="IPR028082">
    <property type="entry name" value="Peripla_BP_I"/>
</dbReference>
<evidence type="ECO:0000256" key="1">
    <source>
        <dbReference type="ARBA" id="ARBA00004196"/>
    </source>
</evidence>
<keyword evidence="3" id="KW-0732">Signal</keyword>
<evidence type="ECO:0000256" key="2">
    <source>
        <dbReference type="ARBA" id="ARBA00007639"/>
    </source>
</evidence>
<evidence type="ECO:0000313" key="5">
    <source>
        <dbReference type="EMBL" id="GEO37503.1"/>
    </source>
</evidence>
<name>A0A512DM13_9PROT</name>
<protein>
    <submittedName>
        <fullName evidence="5">Sugar ABC transporter substrate-binding protein</fullName>
    </submittedName>
</protein>
<dbReference type="Pfam" id="PF13407">
    <property type="entry name" value="Peripla_BP_4"/>
    <property type="match status" value="1"/>
</dbReference>
<organism evidence="5 6">
    <name type="scientific">Skermanella aerolata</name>
    <dbReference type="NCBI Taxonomy" id="393310"/>
    <lineage>
        <taxon>Bacteria</taxon>
        <taxon>Pseudomonadati</taxon>
        <taxon>Pseudomonadota</taxon>
        <taxon>Alphaproteobacteria</taxon>
        <taxon>Rhodospirillales</taxon>
        <taxon>Azospirillaceae</taxon>
        <taxon>Skermanella</taxon>
    </lineage>
</organism>